<keyword evidence="1" id="KW-1185">Reference proteome</keyword>
<dbReference type="WBParaSite" id="jg5254">
    <property type="protein sequence ID" value="jg5254"/>
    <property type="gene ID" value="jg5254"/>
</dbReference>
<evidence type="ECO:0000313" key="2">
    <source>
        <dbReference type="WBParaSite" id="jg5254"/>
    </source>
</evidence>
<reference evidence="2" key="1">
    <citation type="submission" date="2022-11" db="UniProtKB">
        <authorList>
            <consortium name="WormBaseParasite"/>
        </authorList>
    </citation>
    <scope>IDENTIFICATION</scope>
</reference>
<name>A0A915EF92_9BILA</name>
<accession>A0A915EF92</accession>
<organism evidence="1 2">
    <name type="scientific">Ditylenchus dipsaci</name>
    <dbReference type="NCBI Taxonomy" id="166011"/>
    <lineage>
        <taxon>Eukaryota</taxon>
        <taxon>Metazoa</taxon>
        <taxon>Ecdysozoa</taxon>
        <taxon>Nematoda</taxon>
        <taxon>Chromadorea</taxon>
        <taxon>Rhabditida</taxon>
        <taxon>Tylenchina</taxon>
        <taxon>Tylenchomorpha</taxon>
        <taxon>Sphaerularioidea</taxon>
        <taxon>Anguinidae</taxon>
        <taxon>Anguininae</taxon>
        <taxon>Ditylenchus</taxon>
    </lineage>
</organism>
<sequence>MVLDAIRAFQSLSGTAMNWRKKARQKPQIFWKHGIEQMPTGILLLKRISSWILEVDSRLRKRIVGPRSASNESGEW</sequence>
<proteinExistence type="predicted"/>
<evidence type="ECO:0000313" key="1">
    <source>
        <dbReference type="Proteomes" id="UP000887574"/>
    </source>
</evidence>
<dbReference type="Proteomes" id="UP000887574">
    <property type="component" value="Unplaced"/>
</dbReference>
<protein>
    <submittedName>
        <fullName evidence="2">Uncharacterized protein</fullName>
    </submittedName>
</protein>
<dbReference type="AlphaFoldDB" id="A0A915EF92"/>